<dbReference type="EMBL" id="KL198019">
    <property type="protein sequence ID" value="KDQ19640.1"/>
    <property type="molecule type" value="Genomic_DNA"/>
</dbReference>
<name>A0A067MY61_BOTB1</name>
<organism evidence="1 2">
    <name type="scientific">Botryobasidium botryosum (strain FD-172 SS1)</name>
    <dbReference type="NCBI Taxonomy" id="930990"/>
    <lineage>
        <taxon>Eukaryota</taxon>
        <taxon>Fungi</taxon>
        <taxon>Dikarya</taxon>
        <taxon>Basidiomycota</taxon>
        <taxon>Agaricomycotina</taxon>
        <taxon>Agaricomycetes</taxon>
        <taxon>Cantharellales</taxon>
        <taxon>Botryobasidiaceae</taxon>
        <taxon>Botryobasidium</taxon>
    </lineage>
</organism>
<accession>A0A067MY61</accession>
<dbReference type="Proteomes" id="UP000027195">
    <property type="component" value="Unassembled WGS sequence"/>
</dbReference>
<dbReference type="AlphaFoldDB" id="A0A067MY61"/>
<evidence type="ECO:0008006" key="3">
    <source>
        <dbReference type="Google" id="ProtNLM"/>
    </source>
</evidence>
<dbReference type="STRING" id="930990.A0A067MY61"/>
<keyword evidence="2" id="KW-1185">Reference proteome</keyword>
<evidence type="ECO:0000313" key="2">
    <source>
        <dbReference type="Proteomes" id="UP000027195"/>
    </source>
</evidence>
<dbReference type="SUPFAM" id="SSF52047">
    <property type="entry name" value="RNI-like"/>
    <property type="match status" value="1"/>
</dbReference>
<gene>
    <name evidence="1" type="ORF">BOTBODRAFT_28209</name>
</gene>
<evidence type="ECO:0000313" key="1">
    <source>
        <dbReference type="EMBL" id="KDQ19640.1"/>
    </source>
</evidence>
<protein>
    <recommendedName>
        <fullName evidence="3">F-box domain-containing protein</fullName>
    </recommendedName>
</protein>
<sequence length="368" mass="40975">MSLDAFPTEIVQDIFQSACLDDGRTARALCLVSRRYNDLAKPLLFRSIAVCGIAQMEVFAGLLQQNPDVARSVRYLFLSENENDRAPREEGDGASAGVIPPTIEEANAFQWLSVVIFRSLTPTLEVLSYVTLPHSQGRVRVRCLFTEPWQRLRELMVHEGRLDLSFHWLPSLTHLHIHTNFLMYDGLPRMFGFACPQLTHLKISGLYIHGRELADNIEEAWATDPPEGEPDREVPSPVSGKLARLPRWLPLPLRHIILQPVTLIQSRTASWPPLNRVMRARLNAFAEAGRARGVVVQGMEAESMDKDVQEICAQAKREWLERLDGGAGCWMVEGGDATEVGAEVTTAVEQLDLSPGVAAVGHQEDSGI</sequence>
<dbReference type="HOGENOM" id="CLU_041942_0_0_1"/>
<dbReference type="OrthoDB" id="2748701at2759"/>
<dbReference type="InParanoid" id="A0A067MY61"/>
<proteinExistence type="predicted"/>
<reference evidence="2" key="1">
    <citation type="journal article" date="2014" name="Proc. Natl. Acad. Sci. U.S.A.">
        <title>Extensive sampling of basidiomycete genomes demonstrates inadequacy of the white-rot/brown-rot paradigm for wood decay fungi.</title>
        <authorList>
            <person name="Riley R."/>
            <person name="Salamov A.A."/>
            <person name="Brown D.W."/>
            <person name="Nagy L.G."/>
            <person name="Floudas D."/>
            <person name="Held B.W."/>
            <person name="Levasseur A."/>
            <person name="Lombard V."/>
            <person name="Morin E."/>
            <person name="Otillar R."/>
            <person name="Lindquist E.A."/>
            <person name="Sun H."/>
            <person name="LaButti K.M."/>
            <person name="Schmutz J."/>
            <person name="Jabbour D."/>
            <person name="Luo H."/>
            <person name="Baker S.E."/>
            <person name="Pisabarro A.G."/>
            <person name="Walton J.D."/>
            <person name="Blanchette R.A."/>
            <person name="Henrissat B."/>
            <person name="Martin F."/>
            <person name="Cullen D."/>
            <person name="Hibbett D.S."/>
            <person name="Grigoriev I.V."/>
        </authorList>
    </citation>
    <scope>NUCLEOTIDE SEQUENCE [LARGE SCALE GENOMIC DNA]</scope>
    <source>
        <strain evidence="2">FD-172 SS1</strain>
    </source>
</reference>